<dbReference type="EMBL" id="BFCH01000007">
    <property type="protein sequence ID" value="GBG36688.1"/>
    <property type="molecule type" value="Genomic_DNA"/>
</dbReference>
<evidence type="ECO:0000313" key="3">
    <source>
        <dbReference type="EMBL" id="GKU74840.1"/>
    </source>
</evidence>
<reference evidence="4" key="2">
    <citation type="submission" date="2018-04" db="EMBL/GenBank/DDBJ databases">
        <title>Draft genome sequence of Mycobacterium montefiorense isolated from Japanese black salamander.</title>
        <authorList>
            <person name="Fukano H."/>
            <person name="Yoshida M."/>
            <person name="Shimizu A."/>
            <person name="Iwao H."/>
            <person name="Kurata O."/>
            <person name="Katayama Y."/>
            <person name="Omatsu T."/>
            <person name="Mizutani T."/>
            <person name="Wada S."/>
            <person name="Hoshino Y."/>
        </authorList>
    </citation>
    <scope>NUCLEOTIDE SEQUENCE [LARGE SCALE GENOMIC DNA]</scope>
    <source>
        <strain evidence="4">BS</strain>
    </source>
</reference>
<dbReference type="InterPro" id="IPR005152">
    <property type="entry name" value="Lipase_secreted"/>
</dbReference>
<protein>
    <submittedName>
        <fullName evidence="3">Lipase</fullName>
    </submittedName>
</protein>
<comment type="caution">
    <text evidence="3">The sequence shown here is derived from an EMBL/GenBank/DDBJ whole genome shotgun (WGS) entry which is preliminary data.</text>
</comment>
<dbReference type="InterPro" id="IPR029058">
    <property type="entry name" value="AB_hydrolase_fold"/>
</dbReference>
<evidence type="ECO:0000313" key="5">
    <source>
        <dbReference type="Proteomes" id="UP001139505"/>
    </source>
</evidence>
<dbReference type="PANTHER" id="PTHR34853">
    <property type="match status" value="1"/>
</dbReference>
<evidence type="ECO:0000313" key="4">
    <source>
        <dbReference type="Proteomes" id="UP000245060"/>
    </source>
</evidence>
<dbReference type="Proteomes" id="UP001139505">
    <property type="component" value="Unassembled WGS sequence"/>
</dbReference>
<dbReference type="Proteomes" id="UP000245060">
    <property type="component" value="Unassembled WGS sequence"/>
</dbReference>
<dbReference type="SUPFAM" id="SSF53474">
    <property type="entry name" value="alpha/beta-Hydrolases"/>
    <property type="match status" value="1"/>
</dbReference>
<feature type="domain" description="AB hydrolase-1" evidence="1">
    <location>
        <begin position="38"/>
        <end position="280"/>
    </location>
</feature>
<accession>A0AA37UW63</accession>
<dbReference type="AlphaFoldDB" id="A0AA37UW63"/>
<dbReference type="GO" id="GO:0004806">
    <property type="term" value="F:triacylglycerol lipase activity"/>
    <property type="evidence" value="ECO:0007669"/>
    <property type="project" value="InterPro"/>
</dbReference>
<evidence type="ECO:0000313" key="2">
    <source>
        <dbReference type="EMBL" id="GBG36688.1"/>
    </source>
</evidence>
<sequence length="314" mass="33099">MLVPEGRPRTNWPLISWAHGTVGIADPCAPSHMANLGFDFWADHLHAFLEAGFAVAATDYIGLGTPGDHTYMSAVDQGNAVADIVPAVRRLNPYLSETWFAVGHSQGGAAVLSTTRAGANGSLPAGLAATVAIAPGNSVENAPKTVIDGTDTDPYAPLLDMYVLIGAAAADPAVRIESVLSTEGRQAVDVLRRDKCLVDYFAENSHKPGANAFIDNSGALADLVPRLRAYGNPDNQPTNGPVLVVTGDADTVVPTPGTLSLIEHLRQQGSHIDVLILKGQDHIEPVANSLCRQLEYLTQHGAPSFSPRTYAKCP</sequence>
<reference evidence="3" key="3">
    <citation type="journal article" date="2022" name="Microbiol. Resour. Announc.">
        <title>Draft Genome Sequences of Eight Mycobacterium montefiorense Strains Isolated from Salamanders in Captivity.</title>
        <authorList>
            <person name="Komine T."/>
            <person name="Ihara H."/>
            <person name="Fukano H."/>
            <person name="Hoshino Y."/>
            <person name="Kurata O."/>
            <person name="Wada S."/>
        </authorList>
    </citation>
    <scope>NUCLEOTIDE SEQUENCE</scope>
    <source>
        <strain evidence="3">NJB18185</strain>
    </source>
</reference>
<organism evidence="3 5">
    <name type="scientific">Mycobacterium montefiorense</name>
    <dbReference type="NCBI Taxonomy" id="154654"/>
    <lineage>
        <taxon>Bacteria</taxon>
        <taxon>Bacillati</taxon>
        <taxon>Actinomycetota</taxon>
        <taxon>Actinomycetes</taxon>
        <taxon>Mycobacteriales</taxon>
        <taxon>Mycobacteriaceae</taxon>
        <taxon>Mycobacterium</taxon>
        <taxon>Mycobacterium simiae complex</taxon>
    </lineage>
</organism>
<reference evidence="3" key="4">
    <citation type="submission" date="2022-04" db="EMBL/GenBank/DDBJ databases">
        <authorList>
            <person name="Komine T."/>
            <person name="Fukano H."/>
            <person name="Wada S."/>
        </authorList>
    </citation>
    <scope>NUCLEOTIDE SEQUENCE</scope>
    <source>
        <strain evidence="3">NJB18185</strain>
    </source>
</reference>
<gene>
    <name evidence="2" type="ORF">MmonteBS_10600</name>
    <name evidence="3" type="ORF">NJB18185_46110</name>
</gene>
<dbReference type="InterPro" id="IPR000073">
    <property type="entry name" value="AB_hydrolase_1"/>
</dbReference>
<keyword evidence="4" id="KW-1185">Reference proteome</keyword>
<dbReference type="GO" id="GO:0016042">
    <property type="term" value="P:lipid catabolic process"/>
    <property type="evidence" value="ECO:0007669"/>
    <property type="project" value="InterPro"/>
</dbReference>
<evidence type="ECO:0000259" key="1">
    <source>
        <dbReference type="Pfam" id="PF12697"/>
    </source>
</evidence>
<dbReference type="Gene3D" id="3.40.50.1820">
    <property type="entry name" value="alpha/beta hydrolase"/>
    <property type="match status" value="2"/>
</dbReference>
<dbReference type="Pfam" id="PF12697">
    <property type="entry name" value="Abhydrolase_6"/>
    <property type="match status" value="1"/>
</dbReference>
<dbReference type="EMBL" id="BQYH01000063">
    <property type="protein sequence ID" value="GKU74840.1"/>
    <property type="molecule type" value="Genomic_DNA"/>
</dbReference>
<dbReference type="PANTHER" id="PTHR34853:SF1">
    <property type="entry name" value="LIPASE 5"/>
    <property type="match status" value="1"/>
</dbReference>
<reference evidence="2" key="1">
    <citation type="journal article" date="2018" name="Genome Announc.">
        <title>Draft Genome Sequence of Mycobacterium montefiorense Isolated from Japanese Black Salamander (Hynobius nigrescens).</title>
        <authorList>
            <person name="Fukano H."/>
            <person name="Yoshida M."/>
            <person name="Shimizu A."/>
            <person name="Iwao H."/>
            <person name="Katayama Y."/>
            <person name="Omatsu T."/>
            <person name="Mizutani T."/>
            <person name="Kurata O."/>
            <person name="Wada S."/>
            <person name="Hoshino Y."/>
        </authorList>
    </citation>
    <scope>NUCLEOTIDE SEQUENCE</scope>
    <source>
        <strain evidence="2">BS</strain>
    </source>
</reference>
<proteinExistence type="predicted"/>
<name>A0AA37UW63_9MYCO</name>